<keyword evidence="2" id="KW-0812">Transmembrane</keyword>
<dbReference type="EMBL" id="CAHIKZ030001990">
    <property type="protein sequence ID" value="CAE1278798.1"/>
    <property type="molecule type" value="Genomic_DNA"/>
</dbReference>
<keyword evidence="4" id="KW-1185">Reference proteome</keyword>
<evidence type="ECO:0000256" key="1">
    <source>
        <dbReference type="SAM" id="MobiDB-lite"/>
    </source>
</evidence>
<feature type="region of interest" description="Disordered" evidence="1">
    <location>
        <begin position="181"/>
        <end position="207"/>
    </location>
</feature>
<feature type="compositionally biased region" description="Basic residues" evidence="1">
    <location>
        <begin position="195"/>
        <end position="204"/>
    </location>
</feature>
<evidence type="ECO:0000313" key="3">
    <source>
        <dbReference type="EMBL" id="CAE1278798.1"/>
    </source>
</evidence>
<dbReference type="AlphaFoldDB" id="A0A812CQB6"/>
<protein>
    <submittedName>
        <fullName evidence="3">Uncharacterized protein</fullName>
    </submittedName>
</protein>
<reference evidence="3" key="1">
    <citation type="submission" date="2021-01" db="EMBL/GenBank/DDBJ databases">
        <authorList>
            <person name="Li R."/>
            <person name="Bekaert M."/>
        </authorList>
    </citation>
    <scope>NUCLEOTIDE SEQUENCE</scope>
    <source>
        <strain evidence="3">Farmed</strain>
    </source>
</reference>
<keyword evidence="2" id="KW-1133">Transmembrane helix</keyword>
<gene>
    <name evidence="3" type="ORF">SPHA_41471</name>
</gene>
<sequence>MCNVVVLTEFISINVLIYQYVTLNLFISIYLCCNLSIDHSQFIIYLNMFISISLPILICAYLSIYLSIYLSMSLSLSLYSINFVYFYFEMEEELNPKPYSYPFGKMSATVRRNSEYFMKDASSCDKQQMDLAVVPGDHTMNLWSAFPCEAETTLYDSNLDPLNIQTVQEFKIAAPENNTENCRQKQYSEPLPHPTKLRKKRKSGAKTMKWPVRKDGNIHYHLSQLKSKQVVRMGQSQLSQKLNETKEFPYSQYQKPESISSMSNTIWSSVGQKSNKILNF</sequence>
<name>A0A812CQB6_ACAPH</name>
<feature type="transmembrane region" description="Helical" evidence="2">
    <location>
        <begin position="44"/>
        <end position="64"/>
    </location>
</feature>
<dbReference type="Proteomes" id="UP000597762">
    <property type="component" value="Unassembled WGS sequence"/>
</dbReference>
<feature type="transmembrane region" description="Helical" evidence="2">
    <location>
        <begin position="17"/>
        <end position="37"/>
    </location>
</feature>
<organism evidence="3 4">
    <name type="scientific">Acanthosepion pharaonis</name>
    <name type="common">Pharaoh cuttlefish</name>
    <name type="synonym">Sepia pharaonis</name>
    <dbReference type="NCBI Taxonomy" id="158019"/>
    <lineage>
        <taxon>Eukaryota</taxon>
        <taxon>Metazoa</taxon>
        <taxon>Spiralia</taxon>
        <taxon>Lophotrochozoa</taxon>
        <taxon>Mollusca</taxon>
        <taxon>Cephalopoda</taxon>
        <taxon>Coleoidea</taxon>
        <taxon>Decapodiformes</taxon>
        <taxon>Sepiida</taxon>
        <taxon>Sepiina</taxon>
        <taxon>Sepiidae</taxon>
        <taxon>Acanthosepion</taxon>
    </lineage>
</organism>
<keyword evidence="2" id="KW-0472">Membrane</keyword>
<proteinExistence type="predicted"/>
<comment type="caution">
    <text evidence="3">The sequence shown here is derived from an EMBL/GenBank/DDBJ whole genome shotgun (WGS) entry which is preliminary data.</text>
</comment>
<evidence type="ECO:0000256" key="2">
    <source>
        <dbReference type="SAM" id="Phobius"/>
    </source>
</evidence>
<evidence type="ECO:0000313" key="4">
    <source>
        <dbReference type="Proteomes" id="UP000597762"/>
    </source>
</evidence>
<accession>A0A812CQB6</accession>